<accession>A0A843W7D0</accession>
<dbReference type="GO" id="GO:0016197">
    <property type="term" value="P:endosomal transport"/>
    <property type="evidence" value="ECO:0007669"/>
    <property type="project" value="TreeGrafter"/>
</dbReference>
<name>A0A843W7D0_COLES</name>
<sequence length="154" mass="17401">MKREKASAMEDLESSLMRMAQEQQQASLRARDRAVLANPSFYRCGNKALEVRSCCGEKAKKVALKTATRVSELLVDTVNGGVEGAFINEKRIEIEIRTMIATVMRYTKQTNQWLTMSHAMNSALKEIGDFENWMKTMEYDCNSVNAALCNIHKA</sequence>
<evidence type="ECO:0000313" key="4">
    <source>
        <dbReference type="Proteomes" id="UP000652761"/>
    </source>
</evidence>
<evidence type="ECO:0000256" key="1">
    <source>
        <dbReference type="ARBA" id="ARBA00007133"/>
    </source>
</evidence>
<reference evidence="3" key="1">
    <citation type="submission" date="2017-07" db="EMBL/GenBank/DDBJ databases">
        <title>Taro Niue Genome Assembly and Annotation.</title>
        <authorList>
            <person name="Atibalentja N."/>
            <person name="Keating K."/>
            <person name="Fields C.J."/>
        </authorList>
    </citation>
    <scope>NUCLEOTIDE SEQUENCE</scope>
    <source>
        <strain evidence="3">Niue_2</strain>
        <tissue evidence="3">Leaf</tissue>
    </source>
</reference>
<dbReference type="AlphaFoldDB" id="A0A843W7D0"/>
<protein>
    <recommendedName>
        <fullName evidence="2">Biogenesis of lysosome-related organelles complex 1 subunit 1</fullName>
    </recommendedName>
</protein>
<gene>
    <name evidence="3" type="ORF">Taro_031758</name>
</gene>
<comment type="caution">
    <text evidence="3">The sequence shown here is derived from an EMBL/GenBank/DDBJ whole genome shotgun (WGS) entry which is preliminary data.</text>
</comment>
<proteinExistence type="inferred from homology"/>
<dbReference type="OrthoDB" id="20018at2759"/>
<evidence type="ECO:0000313" key="3">
    <source>
        <dbReference type="EMBL" id="MQL99039.1"/>
    </source>
</evidence>
<dbReference type="Pfam" id="PF06320">
    <property type="entry name" value="GCN5L1"/>
    <property type="match status" value="1"/>
</dbReference>
<dbReference type="EMBL" id="NMUH01002285">
    <property type="protein sequence ID" value="MQL99039.1"/>
    <property type="molecule type" value="Genomic_DNA"/>
</dbReference>
<dbReference type="InterPro" id="IPR009395">
    <property type="entry name" value="BLOC1S1"/>
</dbReference>
<dbReference type="Proteomes" id="UP000652761">
    <property type="component" value="Unassembled WGS sequence"/>
</dbReference>
<dbReference type="GO" id="GO:0031083">
    <property type="term" value="C:BLOC-1 complex"/>
    <property type="evidence" value="ECO:0007669"/>
    <property type="project" value="InterPro"/>
</dbReference>
<evidence type="ECO:0000256" key="2">
    <source>
        <dbReference type="ARBA" id="ARBA00019577"/>
    </source>
</evidence>
<organism evidence="3 4">
    <name type="scientific">Colocasia esculenta</name>
    <name type="common">Wild taro</name>
    <name type="synonym">Arum esculentum</name>
    <dbReference type="NCBI Taxonomy" id="4460"/>
    <lineage>
        <taxon>Eukaryota</taxon>
        <taxon>Viridiplantae</taxon>
        <taxon>Streptophyta</taxon>
        <taxon>Embryophyta</taxon>
        <taxon>Tracheophyta</taxon>
        <taxon>Spermatophyta</taxon>
        <taxon>Magnoliopsida</taxon>
        <taxon>Liliopsida</taxon>
        <taxon>Araceae</taxon>
        <taxon>Aroideae</taxon>
        <taxon>Colocasieae</taxon>
        <taxon>Colocasia</taxon>
    </lineage>
</organism>
<dbReference type="PANTHER" id="PTHR13073">
    <property type="entry name" value="BLOC-1 COMPLEX SUBUNIT 1"/>
    <property type="match status" value="1"/>
</dbReference>
<dbReference type="PANTHER" id="PTHR13073:SF0">
    <property type="entry name" value="BIOGENESIS OF LYSOSOME-RELATED ORGANELLES COMPLEX 1 SUBUNIT 1"/>
    <property type="match status" value="1"/>
</dbReference>
<keyword evidence="4" id="KW-1185">Reference proteome</keyword>
<comment type="similarity">
    <text evidence="1">Belongs to the BLOC1S1 family.</text>
</comment>